<keyword evidence="3" id="KW-0645">Protease</keyword>
<dbReference type="RefSeq" id="WP_091631079.1">
    <property type="nucleotide sequence ID" value="NZ_FMIC01000002.1"/>
</dbReference>
<dbReference type="OrthoDB" id="9758209at2"/>
<dbReference type="Proteomes" id="UP000199343">
    <property type="component" value="Unassembled WGS sequence"/>
</dbReference>
<reference evidence="3 4" key="1">
    <citation type="submission" date="2016-06" db="EMBL/GenBank/DDBJ databases">
        <authorList>
            <person name="Kjaerup R.B."/>
            <person name="Dalgaard T.S."/>
            <person name="Juul-Madsen H.R."/>
        </authorList>
    </citation>
    <scope>NUCLEOTIDE SEQUENCE [LARGE SCALE GENOMIC DNA]</scope>
    <source>
        <strain evidence="3 4">DSM 43363</strain>
    </source>
</reference>
<organism evidence="3 4">
    <name type="scientific">Micromonospora peucetia</name>
    <dbReference type="NCBI Taxonomy" id="47871"/>
    <lineage>
        <taxon>Bacteria</taxon>
        <taxon>Bacillati</taxon>
        <taxon>Actinomycetota</taxon>
        <taxon>Actinomycetes</taxon>
        <taxon>Micromonosporales</taxon>
        <taxon>Micromonosporaceae</taxon>
        <taxon>Micromonospora</taxon>
    </lineage>
</organism>
<feature type="domain" description="Peptidase M14" evidence="2">
    <location>
        <begin position="89"/>
        <end position="184"/>
    </location>
</feature>
<dbReference type="STRING" id="47871.GA0070608_5253"/>
<dbReference type="AlphaFoldDB" id="A0A1C6W340"/>
<keyword evidence="1" id="KW-0732">Signal</keyword>
<proteinExistence type="predicted"/>
<dbReference type="Pfam" id="PF00246">
    <property type="entry name" value="Peptidase_M14"/>
    <property type="match status" value="1"/>
</dbReference>
<dbReference type="InterPro" id="IPR000834">
    <property type="entry name" value="Peptidase_M14"/>
</dbReference>
<sequence length="380" mass="39737">MRRSGHRARAVSPRRLAGAAAFVLLAATTPLLTGPAAGAAPRVPACSADPTARLASVPSPEGFLGFPLGAGQERVVTNDEVRGYLGTVDAASDRVVTGSMGTSVLGQPLPYAVVSADDNVRRGTLRRIADDIRSLRDPRRTSQQKANGITEETPAIVWITANVHGGEKSGADAALKTLYELAAGLFCEVERRNDNLVTIIDPILSPSSTGTNVLRYPTGDTFWANGYTVGGDVLKGTVALVDEPSGAGRAVLFAFNPLFRAYNENGLHLVANALLHPGNGGARRASGVDPARAAAATAPVAENLGGEWRPFTIKVAATDLPRAEAVVNRFTSTARVSVADGSAHLVIPNPDGLQVDEHPFLGDLVRALRAERIPLRSVVG</sequence>
<name>A0A1C6W340_9ACTN</name>
<feature type="signal peptide" evidence="1">
    <location>
        <begin position="1"/>
        <end position="39"/>
    </location>
</feature>
<evidence type="ECO:0000259" key="2">
    <source>
        <dbReference type="Pfam" id="PF00246"/>
    </source>
</evidence>
<keyword evidence="3" id="KW-0121">Carboxypeptidase</keyword>
<protein>
    <submittedName>
        <fullName evidence="3">Zinc carboxypeptidase</fullName>
    </submittedName>
</protein>
<accession>A0A1C6W340</accession>
<evidence type="ECO:0000256" key="1">
    <source>
        <dbReference type="SAM" id="SignalP"/>
    </source>
</evidence>
<dbReference type="GO" id="GO:0008270">
    <property type="term" value="F:zinc ion binding"/>
    <property type="evidence" value="ECO:0007669"/>
    <property type="project" value="InterPro"/>
</dbReference>
<dbReference type="GO" id="GO:0006508">
    <property type="term" value="P:proteolysis"/>
    <property type="evidence" value="ECO:0007669"/>
    <property type="project" value="InterPro"/>
</dbReference>
<evidence type="ECO:0000313" key="4">
    <source>
        <dbReference type="Proteomes" id="UP000199343"/>
    </source>
</evidence>
<gene>
    <name evidence="3" type="ORF">GA0070608_5253</name>
</gene>
<feature type="chain" id="PRO_5008749279" evidence="1">
    <location>
        <begin position="40"/>
        <end position="380"/>
    </location>
</feature>
<dbReference type="GO" id="GO:0004181">
    <property type="term" value="F:metallocarboxypeptidase activity"/>
    <property type="evidence" value="ECO:0007669"/>
    <property type="project" value="InterPro"/>
</dbReference>
<dbReference type="Gene3D" id="3.40.630.10">
    <property type="entry name" value="Zn peptidases"/>
    <property type="match status" value="1"/>
</dbReference>
<dbReference type="SUPFAM" id="SSF53187">
    <property type="entry name" value="Zn-dependent exopeptidases"/>
    <property type="match status" value="1"/>
</dbReference>
<dbReference type="EMBL" id="FMIC01000002">
    <property type="protein sequence ID" value="SCL72926.1"/>
    <property type="molecule type" value="Genomic_DNA"/>
</dbReference>
<keyword evidence="3" id="KW-0378">Hydrolase</keyword>
<evidence type="ECO:0000313" key="3">
    <source>
        <dbReference type="EMBL" id="SCL72926.1"/>
    </source>
</evidence>